<evidence type="ECO:0000259" key="1">
    <source>
        <dbReference type="Pfam" id="PF18130"/>
    </source>
</evidence>
<dbReference type="eggNOG" id="ENOG502QRI6">
    <property type="taxonomic scope" value="Eukaryota"/>
</dbReference>
<dbReference type="Proteomes" id="UP000002035">
    <property type="component" value="Unassembled WGS sequence"/>
</dbReference>
<evidence type="ECO:0000313" key="3">
    <source>
        <dbReference type="Proteomes" id="UP000002035"/>
    </source>
</evidence>
<dbReference type="InterPro" id="IPR041472">
    <property type="entry name" value="BL00235/CARNS1_N"/>
</dbReference>
<dbReference type="AlphaFoldDB" id="C5FNZ9"/>
<protein>
    <recommendedName>
        <fullName evidence="1">BL00235/CARNS1 N-terminal domain-containing protein</fullName>
    </recommendedName>
</protein>
<keyword evidence="3" id="KW-1185">Reference proteome</keyword>
<dbReference type="Gene3D" id="3.30.470.20">
    <property type="entry name" value="ATP-grasp fold, B domain"/>
    <property type="match status" value="1"/>
</dbReference>
<dbReference type="HOGENOM" id="CLU_017280_0_0_1"/>
<dbReference type="GeneID" id="9230049"/>
<organism evidence="2 3">
    <name type="scientific">Arthroderma otae (strain ATCC MYA-4605 / CBS 113480)</name>
    <name type="common">Microsporum canis</name>
    <dbReference type="NCBI Taxonomy" id="554155"/>
    <lineage>
        <taxon>Eukaryota</taxon>
        <taxon>Fungi</taxon>
        <taxon>Dikarya</taxon>
        <taxon>Ascomycota</taxon>
        <taxon>Pezizomycotina</taxon>
        <taxon>Eurotiomycetes</taxon>
        <taxon>Eurotiomycetidae</taxon>
        <taxon>Onygenales</taxon>
        <taxon>Arthrodermataceae</taxon>
        <taxon>Microsporum</taxon>
    </lineage>
</organism>
<evidence type="ECO:0000313" key="2">
    <source>
        <dbReference type="EMBL" id="EEQ31852.1"/>
    </source>
</evidence>
<proteinExistence type="predicted"/>
<sequence length="545" mass="60613">MFTESMSNEAFASKDFFIYAEADCKGESSVRLVHSKASCHWRLSKSISTDENVPQYFHCLDLLTNIAPVSRDGILQVEDGSITDGSSPRATGTALEHLVQTCYKIRGIPAQQGLCVVTKLILVTRSGYLCRNDILELRMRHSEFIESVIPLSAAGGYIPLVEPLGETHLLALFTSSPGALLVDEKPTTPSHEMVKSLDQDLQARPSFDWVLQTKPQARKVAMVGGRAMYDPKKMSFCSQGALEAAQALGISVVVVDKPGHWLQDETYSCLQDEFVAIDTTIDEGLPSRIAEAVRDMGIDGITTFTDDFLDATVRAAEKLSLSTEPTLAYAQSLNKYVTRKLASPNAQALRLDNAGGGSRGVSKVLFFELSDEFPCLADAEDATVSDNFAEDIGVYPSRLEPEERDLVRPPLYRTILQLGFRSGVFHVEARVQNLTMRYKTTNGIVDLDYVTADSATPLSILRTYDVDFSSLQWLQAIDDTERFAALCHPFTYSSQYCSADVNIPIHRRNIHVPKVYYDEMLGSQRSPHTFLKQNVLLQRRPCRRR</sequence>
<dbReference type="OrthoDB" id="434648at2759"/>
<dbReference type="RefSeq" id="XP_002846934.1">
    <property type="nucleotide sequence ID" value="XM_002846888.1"/>
</dbReference>
<dbReference type="EMBL" id="DS995704">
    <property type="protein sequence ID" value="EEQ31852.1"/>
    <property type="molecule type" value="Genomic_DNA"/>
</dbReference>
<dbReference type="STRING" id="554155.C5FNZ9"/>
<gene>
    <name evidence="2" type="ORF">MCYG_04671</name>
</gene>
<dbReference type="VEuPathDB" id="FungiDB:MCYG_04671"/>
<feature type="domain" description="BL00235/CARNS1 N-terminal" evidence="1">
    <location>
        <begin position="242"/>
        <end position="321"/>
    </location>
</feature>
<accession>C5FNZ9</accession>
<name>C5FNZ9_ARTOC</name>
<reference evidence="3" key="1">
    <citation type="journal article" date="2012" name="MBio">
        <title>Comparative genome analysis of Trichophyton rubrum and related dermatophytes reveals candidate genes involved in infection.</title>
        <authorList>
            <person name="Martinez D.A."/>
            <person name="Oliver B.G."/>
            <person name="Graeser Y."/>
            <person name="Goldberg J.M."/>
            <person name="Li W."/>
            <person name="Martinez-Rossi N.M."/>
            <person name="Monod M."/>
            <person name="Shelest E."/>
            <person name="Barton R.C."/>
            <person name="Birch E."/>
            <person name="Brakhage A.A."/>
            <person name="Chen Z."/>
            <person name="Gurr S.J."/>
            <person name="Heiman D."/>
            <person name="Heitman J."/>
            <person name="Kosti I."/>
            <person name="Rossi A."/>
            <person name="Saif S."/>
            <person name="Samalova M."/>
            <person name="Saunders C.W."/>
            <person name="Shea T."/>
            <person name="Summerbell R.C."/>
            <person name="Xu J."/>
            <person name="Young S."/>
            <person name="Zeng Q."/>
            <person name="Birren B.W."/>
            <person name="Cuomo C.A."/>
            <person name="White T.C."/>
        </authorList>
    </citation>
    <scope>NUCLEOTIDE SEQUENCE [LARGE SCALE GENOMIC DNA]</scope>
    <source>
        <strain evidence="3">ATCC MYA-4605 / CBS 113480</strain>
    </source>
</reference>
<dbReference type="Gene3D" id="3.40.50.20">
    <property type="match status" value="1"/>
</dbReference>
<dbReference type="Pfam" id="PF18130">
    <property type="entry name" value="ATPgrasp_N"/>
    <property type="match status" value="1"/>
</dbReference>